<reference evidence="4 5" key="1">
    <citation type="submission" date="2018-01" db="EMBL/GenBank/DDBJ databases">
        <title>A novel member of the phylum Bacteroidetes isolated from glacier ice.</title>
        <authorList>
            <person name="Liu Q."/>
            <person name="Xin Y.-H."/>
        </authorList>
    </citation>
    <scope>NUCLEOTIDE SEQUENCE [LARGE SCALE GENOMIC DNA]</scope>
    <source>
        <strain evidence="4 5">RB1R16</strain>
    </source>
</reference>
<dbReference type="InterPro" id="IPR036263">
    <property type="entry name" value="Chorismate_II_sf"/>
</dbReference>
<dbReference type="PANTHER" id="PTHR43018">
    <property type="entry name" value="PHOSPHO-2-DEHYDRO-3-DEOXYHEPTONATE ALDOLASE"/>
    <property type="match status" value="1"/>
</dbReference>
<dbReference type="EC" id="5.4.99.5" evidence="1"/>
<protein>
    <recommendedName>
        <fullName evidence="1">chorismate mutase</fullName>
        <ecNumber evidence="1">5.4.99.5</ecNumber>
    </recommendedName>
</protein>
<dbReference type="EMBL" id="PPSL01000002">
    <property type="protein sequence ID" value="PQJ11632.1"/>
    <property type="molecule type" value="Genomic_DNA"/>
</dbReference>
<dbReference type="GO" id="GO:0004106">
    <property type="term" value="F:chorismate mutase activity"/>
    <property type="evidence" value="ECO:0007669"/>
    <property type="project" value="UniProtKB-EC"/>
</dbReference>
<dbReference type="Gene3D" id="1.20.59.10">
    <property type="entry name" value="Chorismate mutase"/>
    <property type="match status" value="1"/>
</dbReference>
<dbReference type="InterPro" id="IPR006218">
    <property type="entry name" value="DAHP1/KDSA"/>
</dbReference>
<dbReference type="Pfam" id="PF00793">
    <property type="entry name" value="DAHP_synth_1"/>
    <property type="match status" value="1"/>
</dbReference>
<dbReference type="PANTHER" id="PTHR43018:SF1">
    <property type="entry name" value="PROTEIN AROA(G)"/>
    <property type="match status" value="1"/>
</dbReference>
<gene>
    <name evidence="4" type="ORF">CJD36_007500</name>
</gene>
<accession>A0A2S7SXH2</accession>
<comment type="caution">
    <text evidence="4">The sequence shown here is derived from an EMBL/GenBank/DDBJ whole genome shotgun (WGS) entry which is preliminary data.</text>
</comment>
<dbReference type="GO" id="GO:0046417">
    <property type="term" value="P:chorismate metabolic process"/>
    <property type="evidence" value="ECO:0007669"/>
    <property type="project" value="InterPro"/>
</dbReference>
<dbReference type="RefSeq" id="WP_105038512.1">
    <property type="nucleotide sequence ID" value="NZ_PPSL01000002.1"/>
</dbReference>
<dbReference type="Proteomes" id="UP000239872">
    <property type="component" value="Unassembled WGS sequence"/>
</dbReference>
<proteinExistence type="predicted"/>
<dbReference type="OrthoDB" id="9780456at2"/>
<evidence type="ECO:0000256" key="2">
    <source>
        <dbReference type="ARBA" id="ARBA00022679"/>
    </source>
</evidence>
<evidence type="ECO:0000313" key="5">
    <source>
        <dbReference type="Proteomes" id="UP000239872"/>
    </source>
</evidence>
<sequence length="358" mass="40459">MSFFKTGKPFIIAGPCSAETREQVLATAAALVPINIDMFRAGVWKPRTKPGSFEGNGEQALQWLQEAKKLYNLKYTIEVAEPEHIELALKYEADAIWVGARTTVNPFHVQHLADALKGTGVPVMVKNPVNPDIELWEGAIERFLAAGLTDVAAIHRGFSGYSSAVGYRNQPNWPIPIELKRRRPELSIICDPSHISGKRNRIAEVSQKALDMHFDGLMIETHPTPDEAWTDARQQITPSQLKDILEKLVVRAEFTNDMGTQVQLEHLRQLMDAVDAEIIDLITRRMELSEKVGEVKKQANMTAYQPSRWREIVDSTTARCSVNGLDKDFIVDLYEKIHHESIRRQLFILGNTQIEIKK</sequence>
<dbReference type="AlphaFoldDB" id="A0A2S7SXH2"/>
<dbReference type="InterPro" id="IPR013785">
    <property type="entry name" value="Aldolase_TIM"/>
</dbReference>
<dbReference type="SUPFAM" id="SSF51569">
    <property type="entry name" value="Aldolase"/>
    <property type="match status" value="1"/>
</dbReference>
<dbReference type="InterPro" id="IPR052899">
    <property type="entry name" value="Class-I_DAHP_synthase"/>
</dbReference>
<dbReference type="InterPro" id="IPR036979">
    <property type="entry name" value="CM_dom_sf"/>
</dbReference>
<dbReference type="InterPro" id="IPR002701">
    <property type="entry name" value="CM_II_prokaryot"/>
</dbReference>
<keyword evidence="2" id="KW-0808">Transferase</keyword>
<dbReference type="Pfam" id="PF01817">
    <property type="entry name" value="CM_2"/>
    <property type="match status" value="1"/>
</dbReference>
<dbReference type="SUPFAM" id="SSF48600">
    <property type="entry name" value="Chorismate mutase II"/>
    <property type="match status" value="1"/>
</dbReference>
<keyword evidence="5" id="KW-1185">Reference proteome</keyword>
<evidence type="ECO:0000256" key="1">
    <source>
        <dbReference type="ARBA" id="ARBA00012404"/>
    </source>
</evidence>
<dbReference type="Gene3D" id="3.20.20.70">
    <property type="entry name" value="Aldolase class I"/>
    <property type="match status" value="1"/>
</dbReference>
<name>A0A2S7SXH2_9BACT</name>
<dbReference type="SMART" id="SM00830">
    <property type="entry name" value="CM_2"/>
    <property type="match status" value="1"/>
</dbReference>
<organism evidence="4 5">
    <name type="scientific">Flavipsychrobacter stenotrophus</name>
    <dbReference type="NCBI Taxonomy" id="2077091"/>
    <lineage>
        <taxon>Bacteria</taxon>
        <taxon>Pseudomonadati</taxon>
        <taxon>Bacteroidota</taxon>
        <taxon>Chitinophagia</taxon>
        <taxon>Chitinophagales</taxon>
        <taxon>Chitinophagaceae</taxon>
        <taxon>Flavipsychrobacter</taxon>
    </lineage>
</organism>
<evidence type="ECO:0000259" key="3">
    <source>
        <dbReference type="PROSITE" id="PS51168"/>
    </source>
</evidence>
<feature type="domain" description="Chorismate mutase" evidence="3">
    <location>
        <begin position="258"/>
        <end position="349"/>
    </location>
</feature>
<evidence type="ECO:0000313" key="4">
    <source>
        <dbReference type="EMBL" id="PQJ11632.1"/>
    </source>
</evidence>
<dbReference type="GO" id="GO:0016740">
    <property type="term" value="F:transferase activity"/>
    <property type="evidence" value="ECO:0007669"/>
    <property type="project" value="UniProtKB-KW"/>
</dbReference>
<dbReference type="PROSITE" id="PS51168">
    <property type="entry name" value="CHORISMATE_MUT_2"/>
    <property type="match status" value="1"/>
</dbReference>